<keyword evidence="1" id="KW-0472">Membrane</keyword>
<dbReference type="OrthoDB" id="10270079at2759"/>
<dbReference type="AlphaFoldDB" id="A0A915ZVB6"/>
<reference evidence="2" key="1">
    <citation type="submission" date="2020-05" db="EMBL/GenBank/DDBJ databases">
        <authorList>
            <person name="Rincon C."/>
            <person name="Sanders R I."/>
            <person name="Robbins C."/>
            <person name="Chaturvedi A."/>
        </authorList>
    </citation>
    <scope>NUCLEOTIDE SEQUENCE</scope>
    <source>
        <strain evidence="2">CHB12</strain>
    </source>
</reference>
<organism evidence="2 3">
    <name type="scientific">Rhizophagus irregularis</name>
    <dbReference type="NCBI Taxonomy" id="588596"/>
    <lineage>
        <taxon>Eukaryota</taxon>
        <taxon>Fungi</taxon>
        <taxon>Fungi incertae sedis</taxon>
        <taxon>Mucoromycota</taxon>
        <taxon>Glomeromycotina</taxon>
        <taxon>Glomeromycetes</taxon>
        <taxon>Glomerales</taxon>
        <taxon>Glomeraceae</taxon>
        <taxon>Rhizophagus</taxon>
    </lineage>
</organism>
<accession>A0A915ZVB6</accession>
<evidence type="ECO:0000313" key="3">
    <source>
        <dbReference type="Proteomes" id="UP000684084"/>
    </source>
</evidence>
<dbReference type="Proteomes" id="UP000684084">
    <property type="component" value="Unassembled WGS sequence"/>
</dbReference>
<gene>
    <name evidence="2" type="ORF">CHRIB12_LOCUS21837</name>
</gene>
<keyword evidence="1" id="KW-1133">Transmembrane helix</keyword>
<evidence type="ECO:0000256" key="1">
    <source>
        <dbReference type="SAM" id="Phobius"/>
    </source>
</evidence>
<feature type="transmembrane region" description="Helical" evidence="1">
    <location>
        <begin position="86"/>
        <end position="107"/>
    </location>
</feature>
<dbReference type="EMBL" id="CAGKOT010000071">
    <property type="protein sequence ID" value="CAB5391130.1"/>
    <property type="molecule type" value="Genomic_DNA"/>
</dbReference>
<evidence type="ECO:0000313" key="2">
    <source>
        <dbReference type="EMBL" id="CAB5391130.1"/>
    </source>
</evidence>
<protein>
    <submittedName>
        <fullName evidence="2">Uncharacterized protein</fullName>
    </submittedName>
</protein>
<sequence length="109" mass="12486">MRAALCLKNTGISLRPNKILSIATSKTIIWIRKKQAINKKQGNWINTVPDCSKYDQNTIDPNLCVRINYCRSRGCYSLIGSKKFEIMHLSTSSSICIFVHHIIWFLVTI</sequence>
<proteinExistence type="predicted"/>
<keyword evidence="1" id="KW-0812">Transmembrane</keyword>
<comment type="caution">
    <text evidence="2">The sequence shown here is derived from an EMBL/GenBank/DDBJ whole genome shotgun (WGS) entry which is preliminary data.</text>
</comment>
<name>A0A915ZVB6_9GLOM</name>